<dbReference type="EMBL" id="AP011532">
    <property type="protein sequence ID" value="BAI60196.1"/>
    <property type="molecule type" value="Genomic_DNA"/>
</dbReference>
<dbReference type="STRING" id="304371.MCP_0124"/>
<evidence type="ECO:0000313" key="1">
    <source>
        <dbReference type="EMBL" id="BAI60196.1"/>
    </source>
</evidence>
<dbReference type="KEGG" id="mpd:MCP_0124"/>
<protein>
    <submittedName>
        <fullName evidence="1">Uncharacterized protein</fullName>
    </submittedName>
</protein>
<dbReference type="AlphaFoldDB" id="D1YUS4"/>
<organism evidence="1 2">
    <name type="scientific">Methanocella paludicola (strain DSM 17711 / JCM 13418 / NBRC 101707 / SANAE)</name>
    <dbReference type="NCBI Taxonomy" id="304371"/>
    <lineage>
        <taxon>Archaea</taxon>
        <taxon>Methanobacteriati</taxon>
        <taxon>Methanobacteriota</taxon>
        <taxon>Stenosarchaea group</taxon>
        <taxon>Methanomicrobia</taxon>
        <taxon>Methanocellales</taxon>
        <taxon>Methanocellaceae</taxon>
        <taxon>Methanocella</taxon>
    </lineage>
</organism>
<reference evidence="1 2" key="2">
    <citation type="journal article" date="2008" name="Int. J. Syst. Evol. Microbiol.">
        <title>Methanocella paludicola gen. nov., sp. nov., a methane-producing archaeon, the first isolate of the lineage 'Rice Cluster I', and proposal of the new archaeal order Methanocellales ord. nov.</title>
        <authorList>
            <person name="Sakai S."/>
            <person name="Imachi H."/>
            <person name="Hanada S."/>
            <person name="Ohashi A."/>
            <person name="Harada H."/>
            <person name="Kamagata Y."/>
        </authorList>
    </citation>
    <scope>NUCLEOTIDE SEQUENCE [LARGE SCALE GENOMIC DNA]</scope>
    <source>
        <strain evidence="2">DSM 17711 / JCM 13418 / NBRC 101707 / SANAE</strain>
    </source>
</reference>
<sequence>MGGMMSVITAEVLQELMSLKKSDREKFLDRLEELALSSMDVLLNYKKFKEYPANI</sequence>
<reference evidence="2" key="3">
    <citation type="journal article" date="2011" name="PLoS ONE">
        <title>Genome sequence of a mesophilic hydrogenotrophic methanogen Methanocella paludicola, the first cultivated representative of the order Methanocellales.</title>
        <authorList>
            <person name="Sakai S."/>
            <person name="Takaki Y."/>
            <person name="Shimamura S."/>
            <person name="Sekine M."/>
            <person name="Tajima T."/>
            <person name="Kosugi H."/>
            <person name="Ichikawa N."/>
            <person name="Tasumi E."/>
            <person name="Hiraki A.T."/>
            <person name="Shimizu A."/>
            <person name="Kato Y."/>
            <person name="Nishiko R."/>
            <person name="Mori K."/>
            <person name="Fujita N."/>
            <person name="Imachi H."/>
            <person name="Takai K."/>
        </authorList>
    </citation>
    <scope>NUCLEOTIDE SEQUENCE [LARGE SCALE GENOMIC DNA]</scope>
    <source>
        <strain evidence="2">DSM 17711 / JCM 13418 / NBRC 101707 / SANAE</strain>
    </source>
</reference>
<keyword evidence="2" id="KW-1185">Reference proteome</keyword>
<gene>
    <name evidence="1" type="ordered locus">MCP_0124</name>
</gene>
<evidence type="ECO:0000313" key="2">
    <source>
        <dbReference type="Proteomes" id="UP000001882"/>
    </source>
</evidence>
<dbReference type="InParanoid" id="D1YUS4"/>
<dbReference type="Proteomes" id="UP000001882">
    <property type="component" value="Chromosome"/>
</dbReference>
<reference evidence="1 2" key="1">
    <citation type="journal article" date="2007" name="Appl. Environ. Microbiol.">
        <title>Isolation of key methanogens for global methane emission from rice paddy fields: a novel isolate affiliated with the clone cluster rice cluster I.</title>
        <authorList>
            <person name="Sakai S."/>
            <person name="Imachi H."/>
            <person name="Sekiguchi Y."/>
            <person name="Ohashi A."/>
            <person name="Harada H."/>
            <person name="Kamagata Y."/>
        </authorList>
    </citation>
    <scope>NUCLEOTIDE SEQUENCE [LARGE SCALE GENOMIC DNA]</scope>
    <source>
        <strain evidence="2">DSM 17711 / JCM 13418 / NBRC 101707 / SANAE</strain>
    </source>
</reference>
<dbReference type="eggNOG" id="arCOG13208">
    <property type="taxonomic scope" value="Archaea"/>
</dbReference>
<proteinExistence type="predicted"/>
<accession>D1YUS4</accession>
<name>D1YUS4_METPS</name>